<evidence type="ECO:0000256" key="4">
    <source>
        <dbReference type="ARBA" id="ARBA00022777"/>
    </source>
</evidence>
<keyword evidence="4 7" id="KW-0418">Kinase</keyword>
<keyword evidence="1 7" id="KW-0028">Amino-acid biosynthesis</keyword>
<dbReference type="InterPro" id="IPR000623">
    <property type="entry name" value="Shikimate_kinase/TSH1"/>
</dbReference>
<dbReference type="GO" id="GO:0000287">
    <property type="term" value="F:magnesium ion binding"/>
    <property type="evidence" value="ECO:0007669"/>
    <property type="project" value="UniProtKB-UniRule"/>
</dbReference>
<evidence type="ECO:0000256" key="5">
    <source>
        <dbReference type="ARBA" id="ARBA00022840"/>
    </source>
</evidence>
<dbReference type="SUPFAM" id="SSF52540">
    <property type="entry name" value="P-loop containing nucleoside triphosphate hydrolases"/>
    <property type="match status" value="1"/>
</dbReference>
<gene>
    <name evidence="8" type="primary">aroK_1</name>
    <name evidence="7" type="synonym">aroK</name>
    <name evidence="8" type="ORF">CLTHE_10210</name>
</gene>
<protein>
    <recommendedName>
        <fullName evidence="7">Shikimate kinase</fullName>
        <shortName evidence="7">SK</shortName>
        <ecNumber evidence="7">2.7.1.71</ecNumber>
    </recommendedName>
</protein>
<dbReference type="PANTHER" id="PTHR21087">
    <property type="entry name" value="SHIKIMATE KINASE"/>
    <property type="match status" value="1"/>
</dbReference>
<dbReference type="EC" id="2.7.1.71" evidence="7"/>
<evidence type="ECO:0000256" key="1">
    <source>
        <dbReference type="ARBA" id="ARBA00022605"/>
    </source>
</evidence>
<organism evidence="8 9">
    <name type="scientific">Clostridium thermobutyricum DSM 4928</name>
    <dbReference type="NCBI Taxonomy" id="1121339"/>
    <lineage>
        <taxon>Bacteria</taxon>
        <taxon>Bacillati</taxon>
        <taxon>Bacillota</taxon>
        <taxon>Clostridia</taxon>
        <taxon>Eubacteriales</taxon>
        <taxon>Clostridiaceae</taxon>
        <taxon>Clostridium</taxon>
    </lineage>
</organism>
<dbReference type="EMBL" id="LTAY01000027">
    <property type="protein sequence ID" value="OPX48908.1"/>
    <property type="molecule type" value="Genomic_DNA"/>
</dbReference>
<evidence type="ECO:0000256" key="6">
    <source>
        <dbReference type="ARBA" id="ARBA00023141"/>
    </source>
</evidence>
<comment type="cofactor">
    <cofactor evidence="7">
        <name>Mg(2+)</name>
        <dbReference type="ChEBI" id="CHEBI:18420"/>
    </cofactor>
    <text evidence="7">Binds 1 Mg(2+) ion per subunit.</text>
</comment>
<dbReference type="GO" id="GO:0005524">
    <property type="term" value="F:ATP binding"/>
    <property type="evidence" value="ECO:0007669"/>
    <property type="project" value="UniProtKB-UniRule"/>
</dbReference>
<reference evidence="8 9" key="1">
    <citation type="submission" date="2016-02" db="EMBL/GenBank/DDBJ databases">
        <title>Genome sequence of Clostridium thermobutyricum DSM 4928.</title>
        <authorList>
            <person name="Poehlein A."/>
            <person name="Daniel R."/>
        </authorList>
    </citation>
    <scope>NUCLEOTIDE SEQUENCE [LARGE SCALE GENOMIC DNA]</scope>
    <source>
        <strain evidence="8 9">DSM 4928</strain>
    </source>
</reference>
<evidence type="ECO:0000256" key="2">
    <source>
        <dbReference type="ARBA" id="ARBA00022679"/>
    </source>
</evidence>
<evidence type="ECO:0000313" key="9">
    <source>
        <dbReference type="Proteomes" id="UP000191448"/>
    </source>
</evidence>
<feature type="binding site" evidence="7">
    <location>
        <position position="37"/>
    </location>
    <ligand>
        <name>substrate</name>
    </ligand>
</feature>
<keyword evidence="2 7" id="KW-0808">Transferase</keyword>
<proteinExistence type="inferred from homology"/>
<accession>A0A1V4SWN1</accession>
<evidence type="ECO:0000256" key="7">
    <source>
        <dbReference type="HAMAP-Rule" id="MF_00109"/>
    </source>
</evidence>
<comment type="caution">
    <text evidence="8">The sequence shown here is derived from an EMBL/GenBank/DDBJ whole genome shotgun (WGS) entry which is preliminary data.</text>
</comment>
<sequence length="171" mass="19948">MSKRYEKIFLIGMPGCGKTTMGKVLAKELKYNFYDMDDYIEEMSGKTIKEIFSKSEEHFRDLETEACKHLNKKRRSVISTGGGVIKRDENIDIIKENSLVVFINRPVEKIIEDVDINSRPLLQGGKERLYNLYNERIYKYKKAADIEIINEGFIRDTIDSIKREVKGKIKE</sequence>
<keyword evidence="7" id="KW-0963">Cytoplasm</keyword>
<comment type="caution">
    <text evidence="7">Lacks conserved residue(s) required for the propagation of feature annotation.</text>
</comment>
<keyword evidence="7" id="KW-0479">Metal-binding</keyword>
<dbReference type="OrthoDB" id="9800332at2"/>
<dbReference type="PANTHER" id="PTHR21087:SF16">
    <property type="entry name" value="SHIKIMATE KINASE 1, CHLOROPLASTIC"/>
    <property type="match status" value="1"/>
</dbReference>
<feature type="binding site" evidence="7">
    <location>
        <position position="136"/>
    </location>
    <ligand>
        <name>substrate</name>
    </ligand>
</feature>
<comment type="pathway">
    <text evidence="7">Metabolic intermediate biosynthesis; chorismate biosynthesis; chorismate from D-erythrose 4-phosphate and phosphoenolpyruvate: step 5/7.</text>
</comment>
<feature type="binding site" evidence="7">
    <location>
        <position position="119"/>
    </location>
    <ligand>
        <name>ATP</name>
        <dbReference type="ChEBI" id="CHEBI:30616"/>
    </ligand>
</feature>
<feature type="binding site" evidence="7">
    <location>
        <position position="82"/>
    </location>
    <ligand>
        <name>substrate</name>
    </ligand>
</feature>
<comment type="similarity">
    <text evidence="7">Belongs to the shikimate kinase family.</text>
</comment>
<dbReference type="AlphaFoldDB" id="A0A1V4SWN1"/>
<dbReference type="GO" id="GO:0004765">
    <property type="term" value="F:shikimate kinase activity"/>
    <property type="evidence" value="ECO:0007669"/>
    <property type="project" value="UniProtKB-UniRule"/>
</dbReference>
<keyword evidence="3 7" id="KW-0547">Nucleotide-binding</keyword>
<evidence type="ECO:0000256" key="3">
    <source>
        <dbReference type="ARBA" id="ARBA00022741"/>
    </source>
</evidence>
<dbReference type="PRINTS" id="PR01100">
    <property type="entry name" value="SHIKIMTKNASE"/>
</dbReference>
<dbReference type="InterPro" id="IPR027417">
    <property type="entry name" value="P-loop_NTPase"/>
</dbReference>
<comment type="subunit">
    <text evidence="7">Monomer.</text>
</comment>
<keyword evidence="7" id="KW-0460">Magnesium</keyword>
<keyword evidence="6 7" id="KW-0057">Aromatic amino acid biosynthesis</keyword>
<feature type="binding site" evidence="7">
    <location>
        <position position="60"/>
    </location>
    <ligand>
        <name>substrate</name>
    </ligand>
</feature>
<dbReference type="Gene3D" id="3.40.50.300">
    <property type="entry name" value="P-loop containing nucleotide triphosphate hydrolases"/>
    <property type="match status" value="1"/>
</dbReference>
<comment type="subcellular location">
    <subcellularLocation>
        <location evidence="7">Cytoplasm</location>
    </subcellularLocation>
</comment>
<dbReference type="GO" id="GO:0008652">
    <property type="term" value="P:amino acid biosynthetic process"/>
    <property type="evidence" value="ECO:0007669"/>
    <property type="project" value="UniProtKB-KW"/>
</dbReference>
<feature type="binding site" evidence="7">
    <location>
        <begin position="15"/>
        <end position="20"/>
    </location>
    <ligand>
        <name>ATP</name>
        <dbReference type="ChEBI" id="CHEBI:30616"/>
    </ligand>
</feature>
<name>A0A1V4SWN1_9CLOT</name>
<dbReference type="GO" id="GO:0005829">
    <property type="term" value="C:cytosol"/>
    <property type="evidence" value="ECO:0007669"/>
    <property type="project" value="TreeGrafter"/>
</dbReference>
<evidence type="ECO:0000313" key="8">
    <source>
        <dbReference type="EMBL" id="OPX48908.1"/>
    </source>
</evidence>
<keyword evidence="5 7" id="KW-0067">ATP-binding</keyword>
<dbReference type="InterPro" id="IPR031322">
    <property type="entry name" value="Shikimate/glucono_kinase"/>
</dbReference>
<dbReference type="GO" id="GO:0009423">
    <property type="term" value="P:chorismate biosynthetic process"/>
    <property type="evidence" value="ECO:0007669"/>
    <property type="project" value="UniProtKB-UniRule"/>
</dbReference>
<feature type="binding site" evidence="7">
    <location>
        <position position="19"/>
    </location>
    <ligand>
        <name>Mg(2+)</name>
        <dbReference type="ChEBI" id="CHEBI:18420"/>
    </ligand>
</feature>
<dbReference type="CDD" id="cd00464">
    <property type="entry name" value="SK"/>
    <property type="match status" value="1"/>
</dbReference>
<dbReference type="Proteomes" id="UP000191448">
    <property type="component" value="Unassembled WGS sequence"/>
</dbReference>
<dbReference type="Pfam" id="PF01202">
    <property type="entry name" value="SKI"/>
    <property type="match status" value="1"/>
</dbReference>
<dbReference type="GO" id="GO:0009073">
    <property type="term" value="P:aromatic amino acid family biosynthetic process"/>
    <property type="evidence" value="ECO:0007669"/>
    <property type="project" value="UniProtKB-KW"/>
</dbReference>
<comment type="catalytic activity">
    <reaction evidence="7">
        <text>shikimate + ATP = 3-phosphoshikimate + ADP + H(+)</text>
        <dbReference type="Rhea" id="RHEA:13121"/>
        <dbReference type="ChEBI" id="CHEBI:15378"/>
        <dbReference type="ChEBI" id="CHEBI:30616"/>
        <dbReference type="ChEBI" id="CHEBI:36208"/>
        <dbReference type="ChEBI" id="CHEBI:145989"/>
        <dbReference type="ChEBI" id="CHEBI:456216"/>
        <dbReference type="EC" id="2.7.1.71"/>
    </reaction>
</comment>
<dbReference type="RefSeq" id="WP_080022300.1">
    <property type="nucleotide sequence ID" value="NZ_LTAY01000027.1"/>
</dbReference>
<dbReference type="UniPathway" id="UPA00053">
    <property type="reaction ID" value="UER00088"/>
</dbReference>
<dbReference type="HAMAP" id="MF_00109">
    <property type="entry name" value="Shikimate_kinase"/>
    <property type="match status" value="1"/>
</dbReference>
<comment type="function">
    <text evidence="7">Catalyzes the specific phosphorylation of the 3-hydroxyl group of shikimic acid using ATP as a cosubstrate.</text>
</comment>